<sequence>MPSGHFKLAKALILTDFFGSLSHPTLNLLSLNIPFLFLVGSHRGHKKPMSFATSEAQQQIGDYIQTAAAALYIFECVITFSQEVDVIWRRKWTMATWLYACTRYTALLYSILTMISRFEFMPS</sequence>
<dbReference type="Proteomes" id="UP001055072">
    <property type="component" value="Unassembled WGS sequence"/>
</dbReference>
<dbReference type="EMBL" id="MU274923">
    <property type="protein sequence ID" value="KAI0086573.1"/>
    <property type="molecule type" value="Genomic_DNA"/>
</dbReference>
<comment type="caution">
    <text evidence="1">The sequence shown here is derived from an EMBL/GenBank/DDBJ whole genome shotgun (WGS) entry which is preliminary data.</text>
</comment>
<gene>
    <name evidence="1" type="ORF">BDY19DRAFT_351161</name>
</gene>
<proteinExistence type="predicted"/>
<evidence type="ECO:0000313" key="1">
    <source>
        <dbReference type="EMBL" id="KAI0086573.1"/>
    </source>
</evidence>
<organism evidence="1 2">
    <name type="scientific">Irpex rosettiformis</name>
    <dbReference type="NCBI Taxonomy" id="378272"/>
    <lineage>
        <taxon>Eukaryota</taxon>
        <taxon>Fungi</taxon>
        <taxon>Dikarya</taxon>
        <taxon>Basidiomycota</taxon>
        <taxon>Agaricomycotina</taxon>
        <taxon>Agaricomycetes</taxon>
        <taxon>Polyporales</taxon>
        <taxon>Irpicaceae</taxon>
        <taxon>Irpex</taxon>
    </lineage>
</organism>
<evidence type="ECO:0000313" key="2">
    <source>
        <dbReference type="Proteomes" id="UP001055072"/>
    </source>
</evidence>
<keyword evidence="2" id="KW-1185">Reference proteome</keyword>
<reference evidence="1" key="1">
    <citation type="journal article" date="2021" name="Environ. Microbiol.">
        <title>Gene family expansions and transcriptome signatures uncover fungal adaptations to wood decay.</title>
        <authorList>
            <person name="Hage H."/>
            <person name="Miyauchi S."/>
            <person name="Viragh M."/>
            <person name="Drula E."/>
            <person name="Min B."/>
            <person name="Chaduli D."/>
            <person name="Navarro D."/>
            <person name="Favel A."/>
            <person name="Norest M."/>
            <person name="Lesage-Meessen L."/>
            <person name="Balint B."/>
            <person name="Merenyi Z."/>
            <person name="de Eugenio L."/>
            <person name="Morin E."/>
            <person name="Martinez A.T."/>
            <person name="Baldrian P."/>
            <person name="Stursova M."/>
            <person name="Martinez M.J."/>
            <person name="Novotny C."/>
            <person name="Magnuson J.K."/>
            <person name="Spatafora J.W."/>
            <person name="Maurice S."/>
            <person name="Pangilinan J."/>
            <person name="Andreopoulos W."/>
            <person name="LaButti K."/>
            <person name="Hundley H."/>
            <person name="Na H."/>
            <person name="Kuo A."/>
            <person name="Barry K."/>
            <person name="Lipzen A."/>
            <person name="Henrissat B."/>
            <person name="Riley R."/>
            <person name="Ahrendt S."/>
            <person name="Nagy L.G."/>
            <person name="Grigoriev I.V."/>
            <person name="Martin F."/>
            <person name="Rosso M.N."/>
        </authorList>
    </citation>
    <scope>NUCLEOTIDE SEQUENCE</scope>
    <source>
        <strain evidence="1">CBS 384.51</strain>
    </source>
</reference>
<protein>
    <submittedName>
        <fullName evidence="1">Uncharacterized protein</fullName>
    </submittedName>
</protein>
<name>A0ACB8TX75_9APHY</name>
<accession>A0ACB8TX75</accession>